<evidence type="ECO:0000313" key="2">
    <source>
        <dbReference type="EMBL" id="MCW6511815.1"/>
    </source>
</evidence>
<dbReference type="PANTHER" id="PTHR31527">
    <property type="entry name" value="RE64534P"/>
    <property type="match status" value="1"/>
</dbReference>
<evidence type="ECO:0000259" key="1">
    <source>
        <dbReference type="Pfam" id="PF09347"/>
    </source>
</evidence>
<gene>
    <name evidence="2" type="ORF">M8523_28040</name>
</gene>
<dbReference type="RefSeq" id="WP_282588191.1">
    <property type="nucleotide sequence ID" value="NZ_JAMOIM010000033.1"/>
</dbReference>
<organism evidence="2 3">
    <name type="scientific">Lichenifustis flavocetrariae</name>
    <dbReference type="NCBI Taxonomy" id="2949735"/>
    <lineage>
        <taxon>Bacteria</taxon>
        <taxon>Pseudomonadati</taxon>
        <taxon>Pseudomonadota</taxon>
        <taxon>Alphaproteobacteria</taxon>
        <taxon>Hyphomicrobiales</taxon>
        <taxon>Lichenihabitantaceae</taxon>
        <taxon>Lichenifustis</taxon>
    </lineage>
</organism>
<name>A0AA41Z7M6_9HYPH</name>
<dbReference type="Pfam" id="PF09347">
    <property type="entry name" value="DUF1989"/>
    <property type="match status" value="1"/>
</dbReference>
<dbReference type="AlphaFoldDB" id="A0AA41Z7M6"/>
<evidence type="ECO:0000313" key="3">
    <source>
        <dbReference type="Proteomes" id="UP001165667"/>
    </source>
</evidence>
<sequence>MPTSAIDRPADLRHLPDEPGPCRWAEVLAPKGRVAFELEQGETLRIVDLDGQQVADFICFDKNNMADKISHSTTVMLKGNINLTTGDYIYSVDAWRMLEITRDTVGRHDILAGSCCPGLNRMRYGSEAEHQPNCRENLAAVMAPYGVKLTEIPYTFNIFMNVPVGPNGDIGVIAPISKPGDSIDLKAERDLVVAISNCPQERNVCNGFKATRLGLLIYAGQPS</sequence>
<feature type="domain" description="DUF1989" evidence="1">
    <location>
        <begin position="27"/>
        <end position="192"/>
    </location>
</feature>
<reference evidence="2" key="1">
    <citation type="submission" date="2022-05" db="EMBL/GenBank/DDBJ databases">
        <authorList>
            <person name="Pankratov T."/>
        </authorList>
    </citation>
    <scope>NUCLEOTIDE SEQUENCE</scope>
    <source>
        <strain evidence="2">BP6-180914</strain>
    </source>
</reference>
<dbReference type="PANTHER" id="PTHR31527:SF0">
    <property type="entry name" value="RE64534P"/>
    <property type="match status" value="1"/>
</dbReference>
<dbReference type="Proteomes" id="UP001165667">
    <property type="component" value="Unassembled WGS sequence"/>
</dbReference>
<proteinExistence type="predicted"/>
<accession>A0AA41Z7M6</accession>
<protein>
    <submittedName>
        <fullName evidence="2">Urea carboxylase-associated family protein</fullName>
    </submittedName>
</protein>
<keyword evidence="3" id="KW-1185">Reference proteome</keyword>
<dbReference type="EMBL" id="JAMOIM010000033">
    <property type="protein sequence ID" value="MCW6511815.1"/>
    <property type="molecule type" value="Genomic_DNA"/>
</dbReference>
<dbReference type="InterPro" id="IPR018959">
    <property type="entry name" value="DUF1989"/>
</dbReference>
<comment type="caution">
    <text evidence="2">The sequence shown here is derived from an EMBL/GenBank/DDBJ whole genome shotgun (WGS) entry which is preliminary data.</text>
</comment>